<reference evidence="1" key="1">
    <citation type="submission" date="2021-05" db="EMBL/GenBank/DDBJ databases">
        <title>Comparative genomics of three Colletotrichum scovillei strains and genetic complementation revealed genes involved fungal growth and virulence on chili pepper.</title>
        <authorList>
            <person name="Hsieh D.-K."/>
            <person name="Chuang S.-C."/>
            <person name="Chen C.-Y."/>
            <person name="Chao Y.-T."/>
            <person name="Lu M.-Y.J."/>
            <person name="Lee M.-H."/>
            <person name="Shih M.-C."/>
        </authorList>
    </citation>
    <scope>NUCLEOTIDE SEQUENCE</scope>
    <source>
        <strain evidence="1">Coll-153</strain>
    </source>
</reference>
<gene>
    <name evidence="1" type="ORF">JMJ77_006767</name>
</gene>
<sequence length="85" mass="9591">MTCYDPLVMEYPVVSLEHPYETLVEGRGAQISFVTRDKDRYHLLMACVKICLLRGVTPAEMDTEPGLGFCDQDSSACKGHFFKKT</sequence>
<accession>A0A9P7RJS7</accession>
<dbReference type="Proteomes" id="UP000699042">
    <property type="component" value="Unassembled WGS sequence"/>
</dbReference>
<protein>
    <submittedName>
        <fullName evidence="1">Uncharacterized protein</fullName>
    </submittedName>
</protein>
<proteinExistence type="predicted"/>
<name>A0A9P7RJS7_9PEZI</name>
<evidence type="ECO:0000313" key="2">
    <source>
        <dbReference type="Proteomes" id="UP000699042"/>
    </source>
</evidence>
<comment type="caution">
    <text evidence="1">The sequence shown here is derived from an EMBL/GenBank/DDBJ whole genome shotgun (WGS) entry which is preliminary data.</text>
</comment>
<organism evidence="1 2">
    <name type="scientific">Colletotrichum scovillei</name>
    <dbReference type="NCBI Taxonomy" id="1209932"/>
    <lineage>
        <taxon>Eukaryota</taxon>
        <taxon>Fungi</taxon>
        <taxon>Dikarya</taxon>
        <taxon>Ascomycota</taxon>
        <taxon>Pezizomycotina</taxon>
        <taxon>Sordariomycetes</taxon>
        <taxon>Hypocreomycetidae</taxon>
        <taxon>Glomerellales</taxon>
        <taxon>Glomerellaceae</taxon>
        <taxon>Colletotrichum</taxon>
        <taxon>Colletotrichum acutatum species complex</taxon>
    </lineage>
</organism>
<dbReference type="AlphaFoldDB" id="A0A9P7RJS7"/>
<evidence type="ECO:0000313" key="1">
    <source>
        <dbReference type="EMBL" id="KAG7059404.1"/>
    </source>
</evidence>
<keyword evidence="2" id="KW-1185">Reference proteome</keyword>
<dbReference type="EMBL" id="JAESDN010000001">
    <property type="protein sequence ID" value="KAG7059404.1"/>
    <property type="molecule type" value="Genomic_DNA"/>
</dbReference>